<accession>A0AA88YMW5</accession>
<feature type="compositionally biased region" description="Basic residues" evidence="1">
    <location>
        <begin position="338"/>
        <end position="350"/>
    </location>
</feature>
<feature type="region of interest" description="Disordered" evidence="1">
    <location>
        <begin position="118"/>
        <end position="148"/>
    </location>
</feature>
<feature type="compositionally biased region" description="Low complexity" evidence="1">
    <location>
        <begin position="317"/>
        <end position="328"/>
    </location>
</feature>
<feature type="compositionally biased region" description="Polar residues" evidence="1">
    <location>
        <begin position="192"/>
        <end position="213"/>
    </location>
</feature>
<comment type="caution">
    <text evidence="4">The sequence shown here is derived from an EMBL/GenBank/DDBJ whole genome shotgun (WGS) entry which is preliminary data.</text>
</comment>
<feature type="region of interest" description="Disordered" evidence="1">
    <location>
        <begin position="192"/>
        <end position="250"/>
    </location>
</feature>
<feature type="compositionally biased region" description="Polar residues" evidence="1">
    <location>
        <begin position="118"/>
        <end position="142"/>
    </location>
</feature>
<dbReference type="EMBL" id="VSWD01000004">
    <property type="protein sequence ID" value="KAK3104583.1"/>
    <property type="molecule type" value="Genomic_DNA"/>
</dbReference>
<sequence length="350" mass="37325">MDHADATFLGILNLILATFTTAVNATCKVCTAVGEQARCPAIRQGNCLFANNIDSVGVDFTVRLQMIDCPKMSPPEFYLNGNLLTNRIRFTTLDGTRCIMTNPMTTTRGTFTSVNSIQPDSTTVSEEDTNTALSSIPTGRTTKTVDKNSDPTVLGLTLETIKPRTTTRTLNTALNPTTTTGSKITAPTSVIPTTRDLNTAPNPTTGSKITAPTSVIPKTRDLNTAPNPTTGSKITVPTSVVPDGTTSTTVRDTNKVPSAVLSSDLGLTLGLSVFVLVLIVIIAIMIYHHRLRPRAQTNTAEIPLRFLTPPTSPPPMSISSSCPILSSPDPTPSSPVAHHTRSKTRRALEL</sequence>
<feature type="chain" id="PRO_5041640368" evidence="3">
    <location>
        <begin position="26"/>
        <end position="350"/>
    </location>
</feature>
<feature type="transmembrane region" description="Helical" evidence="2">
    <location>
        <begin position="265"/>
        <end position="287"/>
    </location>
</feature>
<evidence type="ECO:0000256" key="1">
    <source>
        <dbReference type="SAM" id="MobiDB-lite"/>
    </source>
</evidence>
<proteinExistence type="predicted"/>
<keyword evidence="2" id="KW-0472">Membrane</keyword>
<feature type="signal peptide" evidence="3">
    <location>
        <begin position="1"/>
        <end position="25"/>
    </location>
</feature>
<feature type="compositionally biased region" description="Polar residues" evidence="1">
    <location>
        <begin position="222"/>
        <end position="250"/>
    </location>
</feature>
<reference evidence="4" key="1">
    <citation type="submission" date="2019-08" db="EMBL/GenBank/DDBJ databases">
        <title>The improved chromosome-level genome for the pearl oyster Pinctada fucata martensii using PacBio sequencing and Hi-C.</title>
        <authorList>
            <person name="Zheng Z."/>
        </authorList>
    </citation>
    <scope>NUCLEOTIDE SEQUENCE</scope>
    <source>
        <strain evidence="4">ZZ-2019</strain>
        <tissue evidence="4">Adductor muscle</tissue>
    </source>
</reference>
<evidence type="ECO:0000256" key="3">
    <source>
        <dbReference type="SAM" id="SignalP"/>
    </source>
</evidence>
<keyword evidence="2" id="KW-0812">Transmembrane</keyword>
<evidence type="ECO:0000313" key="5">
    <source>
        <dbReference type="Proteomes" id="UP001186944"/>
    </source>
</evidence>
<evidence type="ECO:0000256" key="2">
    <source>
        <dbReference type="SAM" id="Phobius"/>
    </source>
</evidence>
<protein>
    <submittedName>
        <fullName evidence="4">Uncharacterized protein</fullName>
    </submittedName>
</protein>
<name>A0AA88YMW5_PINIB</name>
<dbReference type="Proteomes" id="UP001186944">
    <property type="component" value="Unassembled WGS sequence"/>
</dbReference>
<keyword evidence="2" id="KW-1133">Transmembrane helix</keyword>
<feature type="region of interest" description="Disordered" evidence="1">
    <location>
        <begin position="308"/>
        <end position="350"/>
    </location>
</feature>
<organism evidence="4 5">
    <name type="scientific">Pinctada imbricata</name>
    <name type="common">Atlantic pearl-oyster</name>
    <name type="synonym">Pinctada martensii</name>
    <dbReference type="NCBI Taxonomy" id="66713"/>
    <lineage>
        <taxon>Eukaryota</taxon>
        <taxon>Metazoa</taxon>
        <taxon>Spiralia</taxon>
        <taxon>Lophotrochozoa</taxon>
        <taxon>Mollusca</taxon>
        <taxon>Bivalvia</taxon>
        <taxon>Autobranchia</taxon>
        <taxon>Pteriomorphia</taxon>
        <taxon>Pterioida</taxon>
        <taxon>Pterioidea</taxon>
        <taxon>Pteriidae</taxon>
        <taxon>Pinctada</taxon>
    </lineage>
</organism>
<keyword evidence="5" id="KW-1185">Reference proteome</keyword>
<dbReference type="AlphaFoldDB" id="A0AA88YMW5"/>
<keyword evidence="3" id="KW-0732">Signal</keyword>
<evidence type="ECO:0000313" key="4">
    <source>
        <dbReference type="EMBL" id="KAK3104583.1"/>
    </source>
</evidence>
<gene>
    <name evidence="4" type="ORF">FSP39_005583</name>
</gene>